<keyword evidence="4" id="KW-1185">Reference proteome</keyword>
<sequence length="68" mass="7866">MQRLMMAEKPQTTRGRCDTVRVPPNPMVAGMWRLRSYTGDTSGRRISDEHLPLHLKNLPHLQTPNPHH</sequence>
<reference evidence="3" key="2">
    <citation type="submission" date="2017-02" db="EMBL/GenBank/DDBJ databases">
        <title>Sunflower complete genome.</title>
        <authorList>
            <person name="Langlade N."/>
            <person name="Munos S."/>
        </authorList>
    </citation>
    <scope>NUCLEOTIDE SEQUENCE [LARGE SCALE GENOMIC DNA]</scope>
    <source>
        <tissue evidence="3">Leaves</tissue>
    </source>
</reference>
<dbReference type="AlphaFoldDB" id="A0A251TYT4"/>
<dbReference type="InParanoid" id="A0A251TYT4"/>
<evidence type="ECO:0000313" key="3">
    <source>
        <dbReference type="EMBL" id="OTG16307.1"/>
    </source>
</evidence>
<reference evidence="2" key="3">
    <citation type="submission" date="2020-06" db="EMBL/GenBank/DDBJ databases">
        <title>Helianthus annuus Genome sequencing and assembly Release 2.</title>
        <authorList>
            <person name="Gouzy J."/>
            <person name="Langlade N."/>
            <person name="Munos S."/>
        </authorList>
    </citation>
    <scope>NUCLEOTIDE SEQUENCE</scope>
    <source>
        <tissue evidence="2">Leaves</tissue>
    </source>
</reference>
<dbReference type="Proteomes" id="UP000215914">
    <property type="component" value="Chromosome 9"/>
</dbReference>
<name>A0A251TYT4_HELAN</name>
<protein>
    <submittedName>
        <fullName evidence="3">Uncharacterized protein</fullName>
    </submittedName>
</protein>
<evidence type="ECO:0000256" key="1">
    <source>
        <dbReference type="SAM" id="MobiDB-lite"/>
    </source>
</evidence>
<feature type="region of interest" description="Disordered" evidence="1">
    <location>
        <begin position="1"/>
        <end position="22"/>
    </location>
</feature>
<accession>A0A251TYT4</accession>
<dbReference type="EMBL" id="MNCJ02000324">
    <property type="protein sequence ID" value="KAF5792574.1"/>
    <property type="molecule type" value="Genomic_DNA"/>
</dbReference>
<evidence type="ECO:0000313" key="4">
    <source>
        <dbReference type="Proteomes" id="UP000215914"/>
    </source>
</evidence>
<gene>
    <name evidence="3" type="ORF">HannXRQ_Chr09g0269981</name>
    <name evidence="2" type="ORF">HanXRQr2_Chr09g0407491</name>
</gene>
<reference evidence="2 4" key="1">
    <citation type="journal article" date="2017" name="Nature">
        <title>The sunflower genome provides insights into oil metabolism, flowering and Asterid evolution.</title>
        <authorList>
            <person name="Badouin H."/>
            <person name="Gouzy J."/>
            <person name="Grassa C.J."/>
            <person name="Murat F."/>
            <person name="Staton S.E."/>
            <person name="Cottret L."/>
            <person name="Lelandais-Briere C."/>
            <person name="Owens G.L."/>
            <person name="Carrere S."/>
            <person name="Mayjonade B."/>
            <person name="Legrand L."/>
            <person name="Gill N."/>
            <person name="Kane N.C."/>
            <person name="Bowers J.E."/>
            <person name="Hubner S."/>
            <person name="Bellec A."/>
            <person name="Berard A."/>
            <person name="Berges H."/>
            <person name="Blanchet N."/>
            <person name="Boniface M.C."/>
            <person name="Brunel D."/>
            <person name="Catrice O."/>
            <person name="Chaidir N."/>
            <person name="Claudel C."/>
            <person name="Donnadieu C."/>
            <person name="Faraut T."/>
            <person name="Fievet G."/>
            <person name="Helmstetter N."/>
            <person name="King M."/>
            <person name="Knapp S.J."/>
            <person name="Lai Z."/>
            <person name="Le Paslier M.C."/>
            <person name="Lippi Y."/>
            <person name="Lorenzon L."/>
            <person name="Mandel J.R."/>
            <person name="Marage G."/>
            <person name="Marchand G."/>
            <person name="Marquand E."/>
            <person name="Bret-Mestries E."/>
            <person name="Morien E."/>
            <person name="Nambeesan S."/>
            <person name="Nguyen T."/>
            <person name="Pegot-Espagnet P."/>
            <person name="Pouilly N."/>
            <person name="Raftis F."/>
            <person name="Sallet E."/>
            <person name="Schiex T."/>
            <person name="Thomas J."/>
            <person name="Vandecasteele C."/>
            <person name="Vares D."/>
            <person name="Vear F."/>
            <person name="Vautrin S."/>
            <person name="Crespi M."/>
            <person name="Mangin B."/>
            <person name="Burke J.M."/>
            <person name="Salse J."/>
            <person name="Munos S."/>
            <person name="Vincourt P."/>
            <person name="Rieseberg L.H."/>
            <person name="Langlade N.B."/>
        </authorList>
    </citation>
    <scope>NUCLEOTIDE SEQUENCE [LARGE SCALE GENOMIC DNA]</scope>
    <source>
        <strain evidence="4">cv. SF193</strain>
        <tissue evidence="2">Leaves</tissue>
    </source>
</reference>
<dbReference type="Gramene" id="mRNA:HanXRQr2_Chr09g0407491">
    <property type="protein sequence ID" value="CDS:HanXRQr2_Chr09g0407491.1"/>
    <property type="gene ID" value="HanXRQr2_Chr09g0407491"/>
</dbReference>
<proteinExistence type="predicted"/>
<evidence type="ECO:0000313" key="2">
    <source>
        <dbReference type="EMBL" id="KAF5792574.1"/>
    </source>
</evidence>
<organism evidence="3 4">
    <name type="scientific">Helianthus annuus</name>
    <name type="common">Common sunflower</name>
    <dbReference type="NCBI Taxonomy" id="4232"/>
    <lineage>
        <taxon>Eukaryota</taxon>
        <taxon>Viridiplantae</taxon>
        <taxon>Streptophyta</taxon>
        <taxon>Embryophyta</taxon>
        <taxon>Tracheophyta</taxon>
        <taxon>Spermatophyta</taxon>
        <taxon>Magnoliopsida</taxon>
        <taxon>eudicotyledons</taxon>
        <taxon>Gunneridae</taxon>
        <taxon>Pentapetalae</taxon>
        <taxon>asterids</taxon>
        <taxon>campanulids</taxon>
        <taxon>Asterales</taxon>
        <taxon>Asteraceae</taxon>
        <taxon>Asteroideae</taxon>
        <taxon>Heliantheae alliance</taxon>
        <taxon>Heliantheae</taxon>
        <taxon>Helianthus</taxon>
    </lineage>
</organism>
<dbReference type="EMBL" id="CM007898">
    <property type="protein sequence ID" value="OTG16307.1"/>
    <property type="molecule type" value="Genomic_DNA"/>
</dbReference>